<feature type="transmembrane region" description="Helical" evidence="1">
    <location>
        <begin position="72"/>
        <end position="96"/>
    </location>
</feature>
<evidence type="ECO:0000313" key="2">
    <source>
        <dbReference type="EMBL" id="PRZ41723.1"/>
    </source>
</evidence>
<feature type="transmembrane region" description="Helical" evidence="1">
    <location>
        <begin position="108"/>
        <end position="126"/>
    </location>
</feature>
<evidence type="ECO:0000313" key="3">
    <source>
        <dbReference type="Proteomes" id="UP000237752"/>
    </source>
</evidence>
<sequence length="283" mass="29165">MDKFILRGVLSGALGGLIAFVFARIFAEPQIQAAIDYEEGRGAAQEKLDKAAGIAVSGHEHEIFSRTIQASLGIGVGMILLGAALGAIFAVVFAVCLGRVGKLKARSLALLLAGGGLVGFYLVPFVKYPANPPAVGNADTIGARTGLYLAMVVCSLLFLVLAVFLGRKLQARLGAWSASLVSGAAFIVAVGIVMLILPSLGELPANVAAFGHHATETPLPLTDPDGAIVYPGFPADVLADFRLYSVGAQVIIWGTIGLVFAPLADRLLTRLGTTAATKATANA</sequence>
<feature type="transmembrane region" description="Helical" evidence="1">
    <location>
        <begin position="241"/>
        <end position="261"/>
    </location>
</feature>
<keyword evidence="3" id="KW-1185">Reference proteome</keyword>
<dbReference type="EMBL" id="PVUE01000008">
    <property type="protein sequence ID" value="PRZ41723.1"/>
    <property type="molecule type" value="Genomic_DNA"/>
</dbReference>
<reference evidence="2 3" key="1">
    <citation type="submission" date="2018-03" db="EMBL/GenBank/DDBJ databases">
        <title>Genomic Encyclopedia of Archaeal and Bacterial Type Strains, Phase II (KMG-II): from individual species to whole genera.</title>
        <authorList>
            <person name="Goeker M."/>
        </authorList>
    </citation>
    <scope>NUCLEOTIDE SEQUENCE [LARGE SCALE GENOMIC DNA]</scope>
    <source>
        <strain evidence="2 3">DSM 100065</strain>
    </source>
</reference>
<gene>
    <name evidence="2" type="ORF">CLV47_10882</name>
</gene>
<feature type="transmembrane region" description="Helical" evidence="1">
    <location>
        <begin position="146"/>
        <end position="166"/>
    </location>
</feature>
<dbReference type="AlphaFoldDB" id="A0A2T0ZZE6"/>
<keyword evidence="1" id="KW-0472">Membrane</keyword>
<keyword evidence="1" id="KW-1133">Transmembrane helix</keyword>
<dbReference type="Pfam" id="PF09490">
    <property type="entry name" value="CbtA"/>
    <property type="match status" value="1"/>
</dbReference>
<organism evidence="2 3">
    <name type="scientific">Antricoccus suffuscus</name>
    <dbReference type="NCBI Taxonomy" id="1629062"/>
    <lineage>
        <taxon>Bacteria</taxon>
        <taxon>Bacillati</taxon>
        <taxon>Actinomycetota</taxon>
        <taxon>Actinomycetes</taxon>
        <taxon>Geodermatophilales</taxon>
        <taxon>Antricoccaceae</taxon>
        <taxon>Antricoccus</taxon>
    </lineage>
</organism>
<keyword evidence="1" id="KW-0812">Transmembrane</keyword>
<dbReference type="OrthoDB" id="6851830at2"/>
<feature type="transmembrane region" description="Helical" evidence="1">
    <location>
        <begin position="173"/>
        <end position="197"/>
    </location>
</feature>
<dbReference type="Proteomes" id="UP000237752">
    <property type="component" value="Unassembled WGS sequence"/>
</dbReference>
<protein>
    <submittedName>
        <fullName evidence="2">Putative cobalt transporter subunit CbtA</fullName>
    </submittedName>
</protein>
<proteinExistence type="predicted"/>
<comment type="caution">
    <text evidence="2">The sequence shown here is derived from an EMBL/GenBank/DDBJ whole genome shotgun (WGS) entry which is preliminary data.</text>
</comment>
<accession>A0A2T0ZZE6</accession>
<dbReference type="RefSeq" id="WP_106349111.1">
    <property type="nucleotide sequence ID" value="NZ_PVUE01000008.1"/>
</dbReference>
<name>A0A2T0ZZE6_9ACTN</name>
<evidence type="ECO:0000256" key="1">
    <source>
        <dbReference type="SAM" id="Phobius"/>
    </source>
</evidence>
<dbReference type="InterPro" id="IPR012666">
    <property type="entry name" value="CbtA_put"/>
</dbReference>